<evidence type="ECO:0000313" key="1">
    <source>
        <dbReference type="EMBL" id="MBP1923263.1"/>
    </source>
</evidence>
<dbReference type="Proteomes" id="UP000823588">
    <property type="component" value="Unassembled WGS sequence"/>
</dbReference>
<evidence type="ECO:0000313" key="2">
    <source>
        <dbReference type="Proteomes" id="UP000823588"/>
    </source>
</evidence>
<dbReference type="OrthoDB" id="320972at2157"/>
<protein>
    <submittedName>
        <fullName evidence="1">Uncharacterized protein</fullName>
    </submittedName>
</protein>
<proteinExistence type="predicted"/>
<keyword evidence="2" id="KW-1185">Reference proteome</keyword>
<dbReference type="RefSeq" id="WP_209486089.1">
    <property type="nucleotide sequence ID" value="NZ_JAGGKQ010000018.1"/>
</dbReference>
<dbReference type="EMBL" id="JAGGKQ010000018">
    <property type="protein sequence ID" value="MBP1923263.1"/>
    <property type="molecule type" value="Genomic_DNA"/>
</dbReference>
<accession>A0A8T4GGI6</accession>
<dbReference type="AlphaFoldDB" id="A0A8T4GGI6"/>
<reference evidence="1" key="1">
    <citation type="submission" date="2021-03" db="EMBL/GenBank/DDBJ databases">
        <title>Genomic Encyclopedia of Type Strains, Phase IV (KMG-IV): sequencing the most valuable type-strain genomes for metagenomic binning, comparative biology and taxonomic classification.</title>
        <authorList>
            <person name="Goeker M."/>
        </authorList>
    </citation>
    <scope>NUCLEOTIDE SEQUENCE</scope>
    <source>
        <strain evidence="1">DSM 23564</strain>
    </source>
</reference>
<sequence>MEEPEVFEKVVDDLEDRGYDAFVHVPGSHSTRYRSVIERCGEHRISIGGRFPDVIGFTNTNRIFAIEVKGTGDMLKGIGQALTYQQGAHISYLAADSKAIRQVSSVALSKGLGMIEVDNTNSEWSNPAVTEANVHVQDVAGQLKYRLQRRGSAGEIAGMALTQPINFLAPTLILQERESVSKAALHDIIVDEYDFHAPEHIYDGAVVLGLISDENKSKLTDRGRLAGTMLNGYGVSELDELEQLKPPRGTVVADEHPQIATLLRSQYTEHPEIRLLFQALSEVSGELPFPELVEILVNQYPNVFLNVFCTANPSPGRSESGREQARALIESGDADQIFKDEQIWKAAVRSNIFQNFVQQLKHIGVLAPETSGHSGKLADFDPSLKPWIPRE</sequence>
<gene>
    <name evidence="1" type="ORF">J2751_002302</name>
</gene>
<name>A0A8T4GGI6_9EURY</name>
<comment type="caution">
    <text evidence="1">The sequence shown here is derived from an EMBL/GenBank/DDBJ whole genome shotgun (WGS) entry which is preliminary data.</text>
</comment>
<organism evidence="1 2">
    <name type="scientific">Halorubrum alkaliphilum</name>
    <dbReference type="NCBI Taxonomy" id="261290"/>
    <lineage>
        <taxon>Archaea</taxon>
        <taxon>Methanobacteriati</taxon>
        <taxon>Methanobacteriota</taxon>
        <taxon>Stenosarchaea group</taxon>
        <taxon>Halobacteria</taxon>
        <taxon>Halobacteriales</taxon>
        <taxon>Haloferacaceae</taxon>
        <taxon>Halorubrum</taxon>
    </lineage>
</organism>